<keyword evidence="1" id="KW-1133">Transmembrane helix</keyword>
<evidence type="ECO:0000313" key="2">
    <source>
        <dbReference type="EMBL" id="GBN39124.1"/>
    </source>
</evidence>
<accession>A0A4Y2NJY5</accession>
<keyword evidence="1" id="KW-0472">Membrane</keyword>
<gene>
    <name evidence="2" type="ORF">AVEN_39209_1</name>
</gene>
<feature type="transmembrane region" description="Helical" evidence="1">
    <location>
        <begin position="25"/>
        <end position="42"/>
    </location>
</feature>
<dbReference type="AlphaFoldDB" id="A0A4Y2NJY5"/>
<reference evidence="2 3" key="1">
    <citation type="journal article" date="2019" name="Sci. Rep.">
        <title>Orb-weaving spider Araneus ventricosus genome elucidates the spidroin gene catalogue.</title>
        <authorList>
            <person name="Kono N."/>
            <person name="Nakamura H."/>
            <person name="Ohtoshi R."/>
            <person name="Moran D.A.P."/>
            <person name="Shinohara A."/>
            <person name="Yoshida Y."/>
            <person name="Fujiwara M."/>
            <person name="Mori M."/>
            <person name="Tomita M."/>
            <person name="Arakawa K."/>
        </authorList>
    </citation>
    <scope>NUCLEOTIDE SEQUENCE [LARGE SCALE GENOMIC DNA]</scope>
</reference>
<dbReference type="EMBL" id="BGPR01009292">
    <property type="protein sequence ID" value="GBN39124.1"/>
    <property type="molecule type" value="Genomic_DNA"/>
</dbReference>
<keyword evidence="1" id="KW-0812">Transmembrane</keyword>
<evidence type="ECO:0000256" key="1">
    <source>
        <dbReference type="SAM" id="Phobius"/>
    </source>
</evidence>
<keyword evidence="3" id="KW-1185">Reference proteome</keyword>
<organism evidence="2 3">
    <name type="scientific">Araneus ventricosus</name>
    <name type="common">Orbweaver spider</name>
    <name type="synonym">Epeira ventricosa</name>
    <dbReference type="NCBI Taxonomy" id="182803"/>
    <lineage>
        <taxon>Eukaryota</taxon>
        <taxon>Metazoa</taxon>
        <taxon>Ecdysozoa</taxon>
        <taxon>Arthropoda</taxon>
        <taxon>Chelicerata</taxon>
        <taxon>Arachnida</taxon>
        <taxon>Araneae</taxon>
        <taxon>Araneomorphae</taxon>
        <taxon>Entelegynae</taxon>
        <taxon>Araneoidea</taxon>
        <taxon>Araneidae</taxon>
        <taxon>Araneus</taxon>
    </lineage>
</organism>
<proteinExistence type="predicted"/>
<sequence>MSRVYSIFIERVRNIEEDIPPRNPLHTAFFIGVIVGLIYNFFTDLVREEEMFVQPIDERNEVEDVIDDNDFADAEEFRRFIGGRRFD</sequence>
<comment type="caution">
    <text evidence="2">The sequence shown here is derived from an EMBL/GenBank/DDBJ whole genome shotgun (WGS) entry which is preliminary data.</text>
</comment>
<protein>
    <submittedName>
        <fullName evidence="2">Uncharacterized protein</fullName>
    </submittedName>
</protein>
<evidence type="ECO:0000313" key="3">
    <source>
        <dbReference type="Proteomes" id="UP000499080"/>
    </source>
</evidence>
<name>A0A4Y2NJY5_ARAVE</name>
<dbReference type="Proteomes" id="UP000499080">
    <property type="component" value="Unassembled WGS sequence"/>
</dbReference>